<gene>
    <name evidence="4" type="ORF">DSCW_49350</name>
</gene>
<dbReference type="Gene3D" id="3.10.129.10">
    <property type="entry name" value="Hotdog Thioesterase"/>
    <property type="match status" value="1"/>
</dbReference>
<keyword evidence="2" id="KW-0378">Hydrolase</keyword>
<dbReference type="KEGG" id="dwd:DSCW_49350"/>
<dbReference type="CDD" id="cd03443">
    <property type="entry name" value="PaaI_thioesterase"/>
    <property type="match status" value="1"/>
</dbReference>
<accession>A0A5K7Z8Y5</accession>
<comment type="similarity">
    <text evidence="1">Belongs to the thioesterase PaaI family.</text>
</comment>
<dbReference type="Proteomes" id="UP000427769">
    <property type="component" value="Chromosome"/>
</dbReference>
<dbReference type="PANTHER" id="PTHR43240:SF5">
    <property type="entry name" value="1,4-DIHYDROXY-2-NAPHTHOYL-COA THIOESTERASE 1"/>
    <property type="match status" value="1"/>
</dbReference>
<dbReference type="InterPro" id="IPR029069">
    <property type="entry name" value="HotDog_dom_sf"/>
</dbReference>
<sequence length="157" mass="16885">MSAFPDNVLELINANLGGFNNSLGLHFTKAAEDEYVAEIEVADHHLQPYGLVHGGVYASMVETLCSTGAALTVWGENKNTVGLENNTSFLRAVRGGRLRCTARPMVLGKRSHVWEASIHDDQDRLVASGRVRLMVLEPGAAVAGREVGLQGQNGSEE</sequence>
<organism evidence="4 5">
    <name type="scientific">Desulfosarcina widdelii</name>
    <dbReference type="NCBI Taxonomy" id="947919"/>
    <lineage>
        <taxon>Bacteria</taxon>
        <taxon>Pseudomonadati</taxon>
        <taxon>Thermodesulfobacteriota</taxon>
        <taxon>Desulfobacteria</taxon>
        <taxon>Desulfobacterales</taxon>
        <taxon>Desulfosarcinaceae</taxon>
        <taxon>Desulfosarcina</taxon>
    </lineage>
</organism>
<dbReference type="PANTHER" id="PTHR43240">
    <property type="entry name" value="1,4-DIHYDROXY-2-NAPHTHOYL-COA THIOESTERASE 1"/>
    <property type="match status" value="1"/>
</dbReference>
<dbReference type="GO" id="GO:0061522">
    <property type="term" value="F:1,4-dihydroxy-2-naphthoyl-CoA thioesterase activity"/>
    <property type="evidence" value="ECO:0007669"/>
    <property type="project" value="TreeGrafter"/>
</dbReference>
<feature type="domain" description="Thioesterase" evidence="3">
    <location>
        <begin position="49"/>
        <end position="127"/>
    </location>
</feature>
<evidence type="ECO:0000259" key="3">
    <source>
        <dbReference type="Pfam" id="PF03061"/>
    </source>
</evidence>
<name>A0A5K7Z8Y5_9BACT</name>
<evidence type="ECO:0000256" key="1">
    <source>
        <dbReference type="ARBA" id="ARBA00008324"/>
    </source>
</evidence>
<dbReference type="RefSeq" id="WP_155306250.1">
    <property type="nucleotide sequence ID" value="NZ_AP021875.1"/>
</dbReference>
<proteinExistence type="inferred from homology"/>
<keyword evidence="5" id="KW-1185">Reference proteome</keyword>
<evidence type="ECO:0000256" key="2">
    <source>
        <dbReference type="ARBA" id="ARBA00022801"/>
    </source>
</evidence>
<dbReference type="InterPro" id="IPR006683">
    <property type="entry name" value="Thioestr_dom"/>
</dbReference>
<dbReference type="NCBIfam" id="TIGR00369">
    <property type="entry name" value="unchar_dom_1"/>
    <property type="match status" value="1"/>
</dbReference>
<evidence type="ECO:0000313" key="4">
    <source>
        <dbReference type="EMBL" id="BBO77518.1"/>
    </source>
</evidence>
<dbReference type="SUPFAM" id="SSF54637">
    <property type="entry name" value="Thioesterase/thiol ester dehydrase-isomerase"/>
    <property type="match status" value="1"/>
</dbReference>
<protein>
    <submittedName>
        <fullName evidence="4">Putative phenylacetic acid degradation-related protein</fullName>
    </submittedName>
</protein>
<dbReference type="GO" id="GO:0005829">
    <property type="term" value="C:cytosol"/>
    <property type="evidence" value="ECO:0007669"/>
    <property type="project" value="TreeGrafter"/>
</dbReference>
<dbReference type="OrthoDB" id="9813282at2"/>
<dbReference type="InterPro" id="IPR003736">
    <property type="entry name" value="PAAI_dom"/>
</dbReference>
<reference evidence="4 5" key="1">
    <citation type="submission" date="2019-11" db="EMBL/GenBank/DDBJ databases">
        <title>Comparative genomics of hydrocarbon-degrading Desulfosarcina strains.</title>
        <authorList>
            <person name="Watanabe M."/>
            <person name="Kojima H."/>
            <person name="Fukui M."/>
        </authorList>
    </citation>
    <scope>NUCLEOTIDE SEQUENCE [LARGE SCALE GENOMIC DNA]</scope>
    <source>
        <strain evidence="4 5">PP31</strain>
    </source>
</reference>
<dbReference type="EMBL" id="AP021875">
    <property type="protein sequence ID" value="BBO77518.1"/>
    <property type="molecule type" value="Genomic_DNA"/>
</dbReference>
<dbReference type="Pfam" id="PF03061">
    <property type="entry name" value="4HBT"/>
    <property type="match status" value="1"/>
</dbReference>
<evidence type="ECO:0000313" key="5">
    <source>
        <dbReference type="Proteomes" id="UP000427769"/>
    </source>
</evidence>
<dbReference type="AlphaFoldDB" id="A0A5K7Z8Y5"/>